<keyword evidence="2" id="KW-0444">Lipid biosynthesis</keyword>
<evidence type="ECO:0000313" key="11">
    <source>
        <dbReference type="EMBL" id="OTF81051.1"/>
    </source>
</evidence>
<evidence type="ECO:0000256" key="1">
    <source>
        <dbReference type="ARBA" id="ARBA00022450"/>
    </source>
</evidence>
<evidence type="ECO:0000256" key="4">
    <source>
        <dbReference type="ARBA" id="ARBA00022857"/>
    </source>
</evidence>
<keyword evidence="3" id="KW-0276">Fatty acid metabolism</keyword>
<keyword evidence="1" id="KW-0596">Phosphopantetheine</keyword>
<keyword evidence="12" id="KW-1185">Reference proteome</keyword>
<evidence type="ECO:0000259" key="10">
    <source>
        <dbReference type="PROSITE" id="PS52019"/>
    </source>
</evidence>
<dbReference type="Gene3D" id="3.30.70.3290">
    <property type="match status" value="1"/>
</dbReference>
<gene>
    <name evidence="11" type="ORF">BLA29_003676</name>
</gene>
<feature type="non-terminal residue" evidence="11">
    <location>
        <position position="617"/>
    </location>
</feature>
<sequence>MEEIAPSLLEKLQEIITDPKPRSKRWLSSSFPEALWHEEMAKYSSASYFVHNLISPVLFHEVVQKIPNNAIVIEIAPHSLLQPIIKRTLGTEISYIGLMKRNNNDQQLSLFLNSTGKLYNLGLNPNITVLYPKIEYPVSRNIQSLSPLIKWDHSQSWLVLLYPEFFNPSNKSDHSVKIDLKENSQKFYADHCIDGRILFPATGYLYIAWQMLAKLKGQVCEQTPVIFENISLHRATILHEETPVKFEIHLMESSGEFTICENDMIVVSGKIQLPEGSPVKLQDTLAEKPAVQTIRLTGKEVYKELRLRGYDYGRNFQGIIEADCHEGRLQFSNWVVLADNMLQLGILSKNNRGLYLPVRFQSVRCDPKILYDAVEKSDGILTVIHDHRINSIIAPGLEIQGLKVNLAPRRVNNQIPTLESCHFTAYNQTGVLDQQIHSKLNEYNNVLTFVSNQLIDKLKLSSLQKYPVKIEETLLKNYLESSSDKYPVLSILQQLSMQPNLDDEIIKQIDLTSDPLWMAHESYINALIHVIIENRMTARLNIAEVNPTNRSLNSIVKKSVESSGYPINVDYTVLTTGNNLENLPEEIEQITWNPKERLSSIASDSTDLIIYKDSNLQ</sequence>
<reference evidence="11 12" key="1">
    <citation type="submission" date="2017-03" db="EMBL/GenBank/DDBJ databases">
        <title>Genome Survey of Euroglyphus maynei.</title>
        <authorList>
            <person name="Arlian L.G."/>
            <person name="Morgan M.S."/>
            <person name="Rider S.D."/>
        </authorList>
    </citation>
    <scope>NUCLEOTIDE SEQUENCE [LARGE SCALE GENOMIC DNA]</scope>
    <source>
        <strain evidence="11">Arlian Lab</strain>
        <tissue evidence="11">Whole body</tissue>
    </source>
</reference>
<evidence type="ECO:0000256" key="8">
    <source>
        <dbReference type="ARBA" id="ARBA00023268"/>
    </source>
</evidence>
<keyword evidence="6" id="KW-0443">Lipid metabolism</keyword>
<dbReference type="InterPro" id="IPR042104">
    <property type="entry name" value="PKS_dehydratase_sf"/>
</dbReference>
<evidence type="ECO:0000256" key="7">
    <source>
        <dbReference type="ARBA" id="ARBA00023160"/>
    </source>
</evidence>
<dbReference type="Gene3D" id="3.40.366.10">
    <property type="entry name" value="Malonyl-Coenzyme A Acyl Carrier Protein, domain 2"/>
    <property type="match status" value="1"/>
</dbReference>
<dbReference type="Proteomes" id="UP000194236">
    <property type="component" value="Unassembled WGS sequence"/>
</dbReference>
<keyword evidence="4" id="KW-0521">NADP</keyword>
<dbReference type="SUPFAM" id="SSF52151">
    <property type="entry name" value="FabD/lysophospholipase-like"/>
    <property type="match status" value="1"/>
</dbReference>
<dbReference type="InterPro" id="IPR014043">
    <property type="entry name" value="Acyl_transferase_dom"/>
</dbReference>
<keyword evidence="8" id="KW-0511">Multifunctional enzyme</keyword>
<protein>
    <recommendedName>
        <fullName evidence="10">PKS/mFAS DH domain-containing protein</fullName>
    </recommendedName>
</protein>
<dbReference type="InterPro" id="IPR020807">
    <property type="entry name" value="PKS_DH"/>
</dbReference>
<evidence type="ECO:0000256" key="2">
    <source>
        <dbReference type="ARBA" id="ARBA00022516"/>
    </source>
</evidence>
<dbReference type="SMART" id="SM00826">
    <property type="entry name" value="PKS_DH"/>
    <property type="match status" value="1"/>
</dbReference>
<dbReference type="PANTHER" id="PTHR43775:SF7">
    <property type="entry name" value="FATTY ACID SYNTHASE"/>
    <property type="match status" value="1"/>
</dbReference>
<evidence type="ECO:0000256" key="9">
    <source>
        <dbReference type="PROSITE-ProRule" id="PRU01363"/>
    </source>
</evidence>
<dbReference type="InterPro" id="IPR049900">
    <property type="entry name" value="PKS_mFAS_DH"/>
</dbReference>
<dbReference type="PROSITE" id="PS52019">
    <property type="entry name" value="PKS_MFAS_DH"/>
    <property type="match status" value="1"/>
</dbReference>
<name>A0A1Y3BJ96_EURMA</name>
<comment type="caution">
    <text evidence="11">The sequence shown here is derived from an EMBL/GenBank/DDBJ whole genome shotgun (WGS) entry which is preliminary data.</text>
</comment>
<dbReference type="GO" id="GO:0016491">
    <property type="term" value="F:oxidoreductase activity"/>
    <property type="evidence" value="ECO:0007669"/>
    <property type="project" value="UniProtKB-KW"/>
</dbReference>
<dbReference type="InterPro" id="IPR050091">
    <property type="entry name" value="PKS_NRPS_Biosynth_Enz"/>
</dbReference>
<dbReference type="EMBL" id="MUJZ01015509">
    <property type="protein sequence ID" value="OTF81051.1"/>
    <property type="molecule type" value="Genomic_DNA"/>
</dbReference>
<keyword evidence="5" id="KW-0560">Oxidoreductase</keyword>
<dbReference type="PANTHER" id="PTHR43775">
    <property type="entry name" value="FATTY ACID SYNTHASE"/>
    <property type="match status" value="1"/>
</dbReference>
<keyword evidence="7" id="KW-0275">Fatty acid biosynthesis</keyword>
<accession>A0A1Y3BJ96</accession>
<evidence type="ECO:0000256" key="3">
    <source>
        <dbReference type="ARBA" id="ARBA00022832"/>
    </source>
</evidence>
<dbReference type="GO" id="GO:0004312">
    <property type="term" value="F:fatty acid synthase activity"/>
    <property type="evidence" value="ECO:0007669"/>
    <property type="project" value="TreeGrafter"/>
</dbReference>
<dbReference type="Gene3D" id="3.10.129.110">
    <property type="entry name" value="Polyketide synthase dehydratase"/>
    <property type="match status" value="1"/>
</dbReference>
<evidence type="ECO:0000313" key="12">
    <source>
        <dbReference type="Proteomes" id="UP000194236"/>
    </source>
</evidence>
<dbReference type="OrthoDB" id="6420545at2759"/>
<feature type="region of interest" description="N-terminal hotdog fold" evidence="9">
    <location>
        <begin position="159"/>
        <end position="280"/>
    </location>
</feature>
<dbReference type="Gene3D" id="3.40.50.150">
    <property type="entry name" value="Vaccinia Virus protein VP39"/>
    <property type="match status" value="1"/>
</dbReference>
<proteinExistence type="predicted"/>
<evidence type="ECO:0000256" key="6">
    <source>
        <dbReference type="ARBA" id="ARBA00023098"/>
    </source>
</evidence>
<dbReference type="Pfam" id="PF21089">
    <property type="entry name" value="PKS_DH_N"/>
    <property type="match status" value="1"/>
</dbReference>
<dbReference type="GO" id="GO:0006633">
    <property type="term" value="P:fatty acid biosynthetic process"/>
    <property type="evidence" value="ECO:0007669"/>
    <property type="project" value="UniProtKB-KW"/>
</dbReference>
<organism evidence="11 12">
    <name type="scientific">Euroglyphus maynei</name>
    <name type="common">Mayne's house dust mite</name>
    <dbReference type="NCBI Taxonomy" id="6958"/>
    <lineage>
        <taxon>Eukaryota</taxon>
        <taxon>Metazoa</taxon>
        <taxon>Ecdysozoa</taxon>
        <taxon>Arthropoda</taxon>
        <taxon>Chelicerata</taxon>
        <taxon>Arachnida</taxon>
        <taxon>Acari</taxon>
        <taxon>Acariformes</taxon>
        <taxon>Sarcoptiformes</taxon>
        <taxon>Astigmata</taxon>
        <taxon>Psoroptidia</taxon>
        <taxon>Analgoidea</taxon>
        <taxon>Pyroglyphidae</taxon>
        <taxon>Pyroglyphinae</taxon>
        <taxon>Euroglyphus</taxon>
    </lineage>
</organism>
<dbReference type="InterPro" id="IPR029063">
    <property type="entry name" value="SAM-dependent_MTases_sf"/>
</dbReference>
<feature type="domain" description="PKS/mFAS DH" evidence="10">
    <location>
        <begin position="159"/>
        <end position="472"/>
    </location>
</feature>
<comment type="caution">
    <text evidence="9">Lacks conserved residue(s) required for the propagation of feature annotation.</text>
</comment>
<dbReference type="InterPro" id="IPR016035">
    <property type="entry name" value="Acyl_Trfase/lysoPLipase"/>
</dbReference>
<dbReference type="AlphaFoldDB" id="A0A1Y3BJ96"/>
<feature type="region of interest" description="C-terminal hotdog fold" evidence="9">
    <location>
        <begin position="293"/>
        <end position="472"/>
    </location>
</feature>
<dbReference type="Pfam" id="PF00698">
    <property type="entry name" value="Acyl_transf_1"/>
    <property type="match status" value="1"/>
</dbReference>
<dbReference type="InterPro" id="IPR001227">
    <property type="entry name" value="Ac_transferase_dom_sf"/>
</dbReference>
<dbReference type="InterPro" id="IPR049552">
    <property type="entry name" value="PKS_DH_N"/>
</dbReference>
<evidence type="ECO:0000256" key="5">
    <source>
        <dbReference type="ARBA" id="ARBA00023002"/>
    </source>
</evidence>